<keyword evidence="10 16" id="KW-0808">Transferase</keyword>
<dbReference type="Pfam" id="PF07238">
    <property type="entry name" value="PilZ"/>
    <property type="match status" value="1"/>
</dbReference>
<feature type="transmembrane region" description="Helical" evidence="16">
    <location>
        <begin position="683"/>
        <end position="703"/>
    </location>
</feature>
<feature type="domain" description="PilZ" evidence="18">
    <location>
        <begin position="705"/>
        <end position="802"/>
    </location>
</feature>
<feature type="transmembrane region" description="Helical" evidence="16">
    <location>
        <begin position="162"/>
        <end position="178"/>
    </location>
</feature>
<dbReference type="GO" id="GO:0016760">
    <property type="term" value="F:cellulose synthase (UDP-forming) activity"/>
    <property type="evidence" value="ECO:0007669"/>
    <property type="project" value="UniProtKB-EC"/>
</dbReference>
<dbReference type="GO" id="GO:0035438">
    <property type="term" value="F:cyclic-di-GMP binding"/>
    <property type="evidence" value="ECO:0007669"/>
    <property type="project" value="InterPro"/>
</dbReference>
<comment type="function">
    <text evidence="16">Catalytic subunit of cellulose synthase. It polymerizes uridine 5'-diphosphate glucose to cellulose.</text>
</comment>
<feature type="transmembrane region" description="Helical" evidence="16">
    <location>
        <begin position="239"/>
        <end position="263"/>
    </location>
</feature>
<dbReference type="EMBL" id="RJVO01000001">
    <property type="protein sequence ID" value="ROH93659.1"/>
    <property type="molecule type" value="Genomic_DNA"/>
</dbReference>
<evidence type="ECO:0000256" key="9">
    <source>
        <dbReference type="ARBA" id="ARBA00022676"/>
    </source>
</evidence>
<dbReference type="GO" id="GO:0005886">
    <property type="term" value="C:plasma membrane"/>
    <property type="evidence" value="ECO:0007669"/>
    <property type="project" value="UniProtKB-SubCell"/>
</dbReference>
<dbReference type="AlphaFoldDB" id="A0A3N0VLN0"/>
<dbReference type="InterPro" id="IPR003919">
    <property type="entry name" value="Cell_synth_A"/>
</dbReference>
<evidence type="ECO:0000256" key="13">
    <source>
        <dbReference type="ARBA" id="ARBA00022989"/>
    </source>
</evidence>
<feature type="transmembrane region" description="Helical" evidence="16">
    <location>
        <begin position="608"/>
        <end position="625"/>
    </location>
</feature>
<evidence type="ECO:0000313" key="19">
    <source>
        <dbReference type="EMBL" id="ROH93659.1"/>
    </source>
</evidence>
<comment type="similarity">
    <text evidence="3">Belongs to the glycosyltransferase 2 family.</text>
</comment>
<dbReference type="EC" id="2.4.1.12" evidence="4 16"/>
<feature type="transmembrane region" description="Helical" evidence="16">
    <location>
        <begin position="549"/>
        <end position="578"/>
    </location>
</feature>
<evidence type="ECO:0000256" key="16">
    <source>
        <dbReference type="RuleBase" id="RU365020"/>
    </source>
</evidence>
<evidence type="ECO:0000256" key="15">
    <source>
        <dbReference type="ARBA" id="ARBA00048682"/>
    </source>
</evidence>
<dbReference type="PRINTS" id="PR01439">
    <property type="entry name" value="CELLSNTHASEA"/>
</dbReference>
<dbReference type="Gene3D" id="3.90.550.10">
    <property type="entry name" value="Spore Coat Polysaccharide Biosynthesis Protein SpsA, Chain A"/>
    <property type="match status" value="1"/>
</dbReference>
<evidence type="ECO:0000256" key="7">
    <source>
        <dbReference type="ARBA" id="ARBA00022519"/>
    </source>
</evidence>
<evidence type="ECO:0000256" key="3">
    <source>
        <dbReference type="ARBA" id="ARBA00006739"/>
    </source>
</evidence>
<evidence type="ECO:0000256" key="8">
    <source>
        <dbReference type="ARBA" id="ARBA00022636"/>
    </source>
</evidence>
<dbReference type="Pfam" id="PF00535">
    <property type="entry name" value="Glycos_transf_2"/>
    <property type="match status" value="1"/>
</dbReference>
<comment type="pathway">
    <text evidence="2 16">Glycan metabolism; bacterial cellulose biosynthesis.</text>
</comment>
<evidence type="ECO:0000256" key="1">
    <source>
        <dbReference type="ARBA" id="ARBA00004429"/>
    </source>
</evidence>
<dbReference type="UniPathway" id="UPA00694"/>
<dbReference type="InterPro" id="IPR009875">
    <property type="entry name" value="PilZ_domain"/>
</dbReference>
<protein>
    <recommendedName>
        <fullName evidence="5 16">Cellulose synthase catalytic subunit [UDP-forming]</fullName>
        <ecNumber evidence="4 16">2.4.1.12</ecNumber>
    </recommendedName>
</protein>
<evidence type="ECO:0000313" key="20">
    <source>
        <dbReference type="Proteomes" id="UP000282106"/>
    </source>
</evidence>
<feature type="transmembrane region" description="Helical" evidence="16">
    <location>
        <begin position="208"/>
        <end position="227"/>
    </location>
</feature>
<dbReference type="SUPFAM" id="SSF53448">
    <property type="entry name" value="Nucleotide-diphospho-sugar transferases"/>
    <property type="match status" value="1"/>
</dbReference>
<feature type="transmembrane region" description="Helical" evidence="16">
    <location>
        <begin position="184"/>
        <end position="201"/>
    </location>
</feature>
<keyword evidence="11 16" id="KW-0812">Transmembrane</keyword>
<feature type="transmembrane region" description="Helical" evidence="16">
    <location>
        <begin position="646"/>
        <end position="671"/>
    </location>
</feature>
<comment type="subcellular location">
    <subcellularLocation>
        <location evidence="1">Cell inner membrane</location>
        <topology evidence="1">Multi-pass membrane protein</topology>
    </subcellularLocation>
</comment>
<feature type="domain" description="Glycosyltransferase 2-like" evidence="17">
    <location>
        <begin position="288"/>
        <end position="457"/>
    </location>
</feature>
<dbReference type="NCBIfam" id="NF008558">
    <property type="entry name" value="PRK11498.1"/>
    <property type="match status" value="1"/>
</dbReference>
<dbReference type="InterPro" id="IPR001173">
    <property type="entry name" value="Glyco_trans_2-like"/>
</dbReference>
<comment type="caution">
    <text evidence="19">The sequence shown here is derived from an EMBL/GenBank/DDBJ whole genome shotgun (WGS) entry which is preliminary data.</text>
</comment>
<proteinExistence type="inferred from homology"/>
<sequence length="868" mass="97521">MSALAAPPPRQLLAAAGRRWLLRLAASLGVHDPGRPAEWGLRLLLLPPEARRPLPAPLARALAWLEATAARGLAVPAPGRWRDWCAALLLSRPMPEFRPPLPGTWRPAFLAPAYWLAEPWLHPLLWPLRRLRAALDRLDYRAGSARLEHWAQALESHRHRRLRLWLLALSLPLAFLAISTPLDLPRQFLFLALLWGAAMLVRRMPGDVPTLILVGLSLIASGRYIWWRLSSTLDLEGPLAHVLGYGLVVAEMYTWLILLLGYVQNVWPLKRQPALLPADSRGWPTVDVYIPSYNEPLKVVKPTVLAAANLDWPADKLKIYLLDDGRREEFRAFAAEAGVEYLIRPDNRHAKAGNLNHALTRTQGEYIAIFDCDHIPTRSFLQLTLGWFLRDRRCAMLQTPHHFFSPDPFERNLDTFRRVPNEGSLFYGLVQDGNDLWNAAFFCGSCAVLRRTALEEVGGIAVETVTEDAHTALKMHRRGWTTAYLNLPQAAGLATESLSAHVGQRIRWARGMAQIFRVDNPLFGPGLNLFQRLCYSNAMLHFFHGLPRLVFLTAPLSYLFFEAHVITTSAPMLLAYALPHLMQAGLANSRIQGHYRHSFWAEAYETVLAWYIALPTTLALIAPRIGKFNVTVKGGLVERAYFDWRIAAPFMALALLNIAGLVVGLLRLFWWNPEDAGTVLINLAWTLYNLVMVGTALGVCAEARQVRLTPRIRMWLPAAIRLGDGPSQRCEVRDYSLNGLGLSLDSELPLETGTAITVSLFHRGGQYDFPARVSEWSAPRLGLRFEPLSLRQERDLIECTFGRADAWLQWLPPDTSDRPVASMLEVLHFGLRGFWYFLRNFGHAALVWRRPVTAPGADTAQLQATGGG</sequence>
<keyword evidence="8 16" id="KW-0973">c-di-GMP</keyword>
<keyword evidence="13 16" id="KW-1133">Transmembrane helix</keyword>
<evidence type="ECO:0000256" key="4">
    <source>
        <dbReference type="ARBA" id="ARBA00012539"/>
    </source>
</evidence>
<gene>
    <name evidence="19" type="ORF">ED208_03815</name>
</gene>
<evidence type="ECO:0000256" key="2">
    <source>
        <dbReference type="ARBA" id="ARBA00005186"/>
    </source>
</evidence>
<reference evidence="19 20" key="1">
    <citation type="submission" date="2018-10" db="EMBL/GenBank/DDBJ databases">
        <authorList>
            <person name="Chen W.-M."/>
        </authorList>
    </citation>
    <scope>NUCLEOTIDE SEQUENCE [LARGE SCALE GENOMIC DNA]</scope>
    <source>
        <strain evidence="19 20">THS-13</strain>
    </source>
</reference>
<comment type="catalytic activity">
    <reaction evidence="15 16">
        <text>[(1-&gt;4)-beta-D-glucosyl](n) + UDP-alpha-D-glucose = [(1-&gt;4)-beta-D-glucosyl](n+1) + UDP + H(+)</text>
        <dbReference type="Rhea" id="RHEA:19929"/>
        <dbReference type="Rhea" id="RHEA-COMP:10033"/>
        <dbReference type="Rhea" id="RHEA-COMP:10034"/>
        <dbReference type="ChEBI" id="CHEBI:15378"/>
        <dbReference type="ChEBI" id="CHEBI:18246"/>
        <dbReference type="ChEBI" id="CHEBI:58223"/>
        <dbReference type="ChEBI" id="CHEBI:58885"/>
        <dbReference type="EC" id="2.4.1.12"/>
    </reaction>
</comment>
<dbReference type="InParanoid" id="A0A3N0VLN0"/>
<dbReference type="PANTHER" id="PTHR43867:SF2">
    <property type="entry name" value="CELLULOSE SYNTHASE CATALYTIC SUBUNIT A [UDP-FORMING]"/>
    <property type="match status" value="1"/>
</dbReference>
<keyword evidence="7 16" id="KW-0997">Cell inner membrane</keyword>
<evidence type="ECO:0000259" key="18">
    <source>
        <dbReference type="Pfam" id="PF07238"/>
    </source>
</evidence>
<keyword evidence="6 16" id="KW-1003">Cell membrane</keyword>
<dbReference type="Gene3D" id="2.40.10.220">
    <property type="entry name" value="predicted glycosyltransferase like domains"/>
    <property type="match status" value="1"/>
</dbReference>
<dbReference type="GO" id="GO:0030244">
    <property type="term" value="P:cellulose biosynthetic process"/>
    <property type="evidence" value="ECO:0007669"/>
    <property type="project" value="UniProtKB-KW"/>
</dbReference>
<dbReference type="GO" id="GO:0006011">
    <property type="term" value="P:UDP-alpha-D-glucose metabolic process"/>
    <property type="evidence" value="ECO:0007669"/>
    <property type="project" value="InterPro"/>
</dbReference>
<dbReference type="InterPro" id="IPR050321">
    <property type="entry name" value="Glycosyltr_2/OpgH_subfam"/>
</dbReference>
<comment type="cofactor">
    <cofactor evidence="16">
        <name>Mg(2+)</name>
        <dbReference type="ChEBI" id="CHEBI:18420"/>
    </cofactor>
</comment>
<keyword evidence="12 16" id="KW-0135">Cellulose biosynthesis</keyword>
<organism evidence="19 20">
    <name type="scientific">Stagnimonas aquatica</name>
    <dbReference type="NCBI Taxonomy" id="2689987"/>
    <lineage>
        <taxon>Bacteria</taxon>
        <taxon>Pseudomonadati</taxon>
        <taxon>Pseudomonadota</taxon>
        <taxon>Gammaproteobacteria</taxon>
        <taxon>Nevskiales</taxon>
        <taxon>Nevskiaceae</taxon>
        <taxon>Stagnimonas</taxon>
    </lineage>
</organism>
<dbReference type="NCBIfam" id="TIGR03030">
    <property type="entry name" value="CelA"/>
    <property type="match status" value="1"/>
</dbReference>
<name>A0A3N0VLN0_9GAMM</name>
<keyword evidence="20" id="KW-1185">Reference proteome</keyword>
<dbReference type="FunCoup" id="A0A3N0VLN0">
    <property type="interactions" value="97"/>
</dbReference>
<evidence type="ECO:0000259" key="17">
    <source>
        <dbReference type="Pfam" id="PF00535"/>
    </source>
</evidence>
<evidence type="ECO:0000256" key="11">
    <source>
        <dbReference type="ARBA" id="ARBA00022692"/>
    </source>
</evidence>
<dbReference type="SUPFAM" id="SSF141371">
    <property type="entry name" value="PilZ domain-like"/>
    <property type="match status" value="1"/>
</dbReference>
<dbReference type="InterPro" id="IPR029044">
    <property type="entry name" value="Nucleotide-diphossugar_trans"/>
</dbReference>
<dbReference type="RefSeq" id="WP_123210514.1">
    <property type="nucleotide sequence ID" value="NZ_RJVO01000001.1"/>
</dbReference>
<dbReference type="Pfam" id="PF03552">
    <property type="entry name" value="Cellulose_synt"/>
    <property type="match status" value="1"/>
</dbReference>
<keyword evidence="9 16" id="KW-0328">Glycosyltransferase</keyword>
<evidence type="ECO:0000256" key="12">
    <source>
        <dbReference type="ARBA" id="ARBA00022916"/>
    </source>
</evidence>
<evidence type="ECO:0000256" key="10">
    <source>
        <dbReference type="ARBA" id="ARBA00022679"/>
    </source>
</evidence>
<dbReference type="Proteomes" id="UP000282106">
    <property type="component" value="Unassembled WGS sequence"/>
</dbReference>
<evidence type="ECO:0000256" key="6">
    <source>
        <dbReference type="ARBA" id="ARBA00022475"/>
    </source>
</evidence>
<evidence type="ECO:0000256" key="14">
    <source>
        <dbReference type="ARBA" id="ARBA00023136"/>
    </source>
</evidence>
<evidence type="ECO:0000256" key="5">
    <source>
        <dbReference type="ARBA" id="ARBA00018714"/>
    </source>
</evidence>
<accession>A0A3N0VLN0</accession>
<keyword evidence="14 16" id="KW-0472">Membrane</keyword>
<dbReference type="PANTHER" id="PTHR43867">
    <property type="entry name" value="CELLULOSE SYNTHASE CATALYTIC SUBUNIT A [UDP-FORMING]"/>
    <property type="match status" value="1"/>
</dbReference>
<dbReference type="CDD" id="cd06421">
    <property type="entry name" value="CESA_CelA_like"/>
    <property type="match status" value="1"/>
</dbReference>
<dbReference type="InterPro" id="IPR005150">
    <property type="entry name" value="Cellulose_synth"/>
</dbReference>